<dbReference type="InterPro" id="IPR011990">
    <property type="entry name" value="TPR-like_helical_dom_sf"/>
</dbReference>
<dbReference type="AlphaFoldDB" id="A0A2L0FB72"/>
<protein>
    <recommendedName>
        <fullName evidence="3">PEGA domain-containing protein</fullName>
    </recommendedName>
</protein>
<dbReference type="Gene3D" id="1.25.40.10">
    <property type="entry name" value="Tetratricopeptide repeat domain"/>
    <property type="match status" value="1"/>
</dbReference>
<dbReference type="EMBL" id="CP012673">
    <property type="protein sequence ID" value="AUX48747.1"/>
    <property type="molecule type" value="Genomic_DNA"/>
</dbReference>
<organism evidence="4 5">
    <name type="scientific">Sorangium cellulosum</name>
    <name type="common">Polyangium cellulosum</name>
    <dbReference type="NCBI Taxonomy" id="56"/>
    <lineage>
        <taxon>Bacteria</taxon>
        <taxon>Pseudomonadati</taxon>
        <taxon>Myxococcota</taxon>
        <taxon>Polyangia</taxon>
        <taxon>Polyangiales</taxon>
        <taxon>Polyangiaceae</taxon>
        <taxon>Sorangium</taxon>
    </lineage>
</organism>
<dbReference type="Proteomes" id="UP000238348">
    <property type="component" value="Chromosome"/>
</dbReference>
<dbReference type="Pfam" id="PF08308">
    <property type="entry name" value="PEGA"/>
    <property type="match status" value="2"/>
</dbReference>
<feature type="signal peptide" evidence="2">
    <location>
        <begin position="1"/>
        <end position="24"/>
    </location>
</feature>
<feature type="chain" id="PRO_5014713953" description="PEGA domain-containing protein" evidence="2">
    <location>
        <begin position="25"/>
        <end position="424"/>
    </location>
</feature>
<evidence type="ECO:0000313" key="4">
    <source>
        <dbReference type="EMBL" id="AUX48747.1"/>
    </source>
</evidence>
<dbReference type="SUPFAM" id="SSF48452">
    <property type="entry name" value="TPR-like"/>
    <property type="match status" value="1"/>
</dbReference>
<dbReference type="OrthoDB" id="5502875at2"/>
<dbReference type="RefSeq" id="WP_104986563.1">
    <property type="nucleotide sequence ID" value="NZ_CP012673.1"/>
</dbReference>
<dbReference type="InterPro" id="IPR013229">
    <property type="entry name" value="PEGA"/>
</dbReference>
<evidence type="ECO:0000259" key="3">
    <source>
        <dbReference type="Pfam" id="PF08308"/>
    </source>
</evidence>
<proteinExistence type="predicted"/>
<name>A0A2L0FB72_SORCE</name>
<accession>A0A2L0FB72</accession>
<reference evidence="4 5" key="1">
    <citation type="submission" date="2015-09" db="EMBL/GenBank/DDBJ databases">
        <title>Sorangium comparison.</title>
        <authorList>
            <person name="Zaburannyi N."/>
            <person name="Bunk B."/>
            <person name="Overmann J."/>
            <person name="Mueller R."/>
        </authorList>
    </citation>
    <scope>NUCLEOTIDE SEQUENCE [LARGE SCALE GENOMIC DNA]</scope>
    <source>
        <strain evidence="4 5">So ce26</strain>
    </source>
</reference>
<keyword evidence="2" id="KW-0732">Signal</keyword>
<feature type="domain" description="PEGA" evidence="3">
    <location>
        <begin position="153"/>
        <end position="216"/>
    </location>
</feature>
<evidence type="ECO:0000256" key="2">
    <source>
        <dbReference type="SAM" id="SignalP"/>
    </source>
</evidence>
<feature type="domain" description="PEGA" evidence="3">
    <location>
        <begin position="228"/>
        <end position="285"/>
    </location>
</feature>
<evidence type="ECO:0000313" key="5">
    <source>
        <dbReference type="Proteomes" id="UP000238348"/>
    </source>
</evidence>
<sequence length="424" mass="44972">MRASFCLALAVLAATALAPRAASAEEDIEQAKALYNAGAQAYAATRYGDAVQSFEAAYKKAPRPALLFSLAQAYRRLYVVEQRPEALRSAIANYRRYLAEVRQGGRRADAAEALSELGVIAARLDATAAAAPAAPATPEGPAEAPPEVRTRARISVTSPTAGARVSLDGRPPVEVPMMAEVAPGKHRIRITAEGYVAEEREVVAVEGDLTGIDRELRELPALLQVKAPRGVEVTLDGRLLGTTPLPLIQVDPGTRFIVAMKNGHKPFSSALSLGRGQRHVVEVALSVSVQRKVSYGLFTVGTLSAAVGALTALVSLEHQDAAREIADKRKERGISERELRDYEQELGERDDLANATSGLLSTATAFWLGGVVLYLFDTPSPPPPPLPARTEPSPSRPGGPMLELSATPILGPGLGGVGLTGRFW</sequence>
<gene>
    <name evidence="4" type="ORF">SOCE26_102880</name>
</gene>
<feature type="region of interest" description="Disordered" evidence="1">
    <location>
        <begin position="382"/>
        <end position="402"/>
    </location>
</feature>
<evidence type="ECO:0000256" key="1">
    <source>
        <dbReference type="SAM" id="MobiDB-lite"/>
    </source>
</evidence>